<name>A0A3M7T2J8_BRAPC</name>
<reference evidence="3 4" key="1">
    <citation type="journal article" date="2018" name="Sci. Rep.">
        <title>Genomic signatures of local adaptation to the degree of environmental predictability in rotifers.</title>
        <authorList>
            <person name="Franch-Gras L."/>
            <person name="Hahn C."/>
            <person name="Garcia-Roger E.M."/>
            <person name="Carmona M.J."/>
            <person name="Serra M."/>
            <person name="Gomez A."/>
        </authorList>
    </citation>
    <scope>NUCLEOTIDE SEQUENCE [LARGE SCALE GENOMIC DNA]</scope>
    <source>
        <strain evidence="3">HYR1</strain>
    </source>
</reference>
<feature type="transmembrane region" description="Helical" evidence="2">
    <location>
        <begin position="21"/>
        <end position="42"/>
    </location>
</feature>
<keyword evidence="2" id="KW-0812">Transmembrane</keyword>
<evidence type="ECO:0000313" key="3">
    <source>
        <dbReference type="EMBL" id="RNA42242.1"/>
    </source>
</evidence>
<accession>A0A3M7T2J8</accession>
<organism evidence="3 4">
    <name type="scientific">Brachionus plicatilis</name>
    <name type="common">Marine rotifer</name>
    <name type="synonym">Brachionus muelleri</name>
    <dbReference type="NCBI Taxonomy" id="10195"/>
    <lineage>
        <taxon>Eukaryota</taxon>
        <taxon>Metazoa</taxon>
        <taxon>Spiralia</taxon>
        <taxon>Gnathifera</taxon>
        <taxon>Rotifera</taxon>
        <taxon>Eurotatoria</taxon>
        <taxon>Monogononta</taxon>
        <taxon>Pseudotrocha</taxon>
        <taxon>Ploima</taxon>
        <taxon>Brachionidae</taxon>
        <taxon>Brachionus</taxon>
    </lineage>
</organism>
<feature type="region of interest" description="Disordered" evidence="1">
    <location>
        <begin position="1015"/>
        <end position="1035"/>
    </location>
</feature>
<evidence type="ECO:0000313" key="4">
    <source>
        <dbReference type="Proteomes" id="UP000276133"/>
    </source>
</evidence>
<evidence type="ECO:0000256" key="2">
    <source>
        <dbReference type="SAM" id="Phobius"/>
    </source>
</evidence>
<keyword evidence="4" id="KW-1185">Reference proteome</keyword>
<evidence type="ECO:0000256" key="1">
    <source>
        <dbReference type="SAM" id="MobiDB-lite"/>
    </source>
</evidence>
<sequence length="1754" mass="201331">MNFTIQNFLRSDHTICNLSKFFLLCLSIVWTLIISLFFQIILSKLVSHKIAKYLEHKILAAKFDFSLESTSFNFILLRFVFKNVHICIENFCHIQIPELHIGLNRFDKTKKYILYFFDAKVIFFDQIIFNQHDSFNIVQNVPPDFVNYFYNLTLSLNHMRTDSTTTCVHIKNLAFILHSDYLAQNLHQYRSGAKNPIYIKQNSPLLSTDLATHKKVVLVNFLDLSVSLMSENGRDLNFLKVAKAKLSAHFGQLEEYNFKSNGKNFQISNLAFSIDLFGLEKIHIELDVWNGHFALLAQDLALICKSFLSGHTNWVINIKMKDYQVSLCNGSQKLVNIFSHSQSSVIEIANLTDKFLICKCLLKNVWIMSVVNEEPVFFSSSVYVSTKFESTIASIKMSFGQNASFWLSKIGANLELVDLILTSGLLEKSDFKFVLIGSMESVTIVLPFGQNSLRIDIKQMGFKMERVDQLMSIAILEELSLFTDLSYFNLEQNLSAKCERLVMETKSSVDGTKFQFILSPVQIGPQNLFEQLKILNRENSHSNLSHASFESYLYTETVEEVSSGDSESANISLNNCLFLSVFQCRYELFRNGAEKYAEFCELVLGDIFGSLNFENFLKLIDLTSSIWRFCHQELAFLDLITKTNLNYSNFRLCTSLTNINILNDYDTTKPVILFNLIAAPIDHGACDFHCEHKSAGSLTTITDLSLKIFSQLNSLNKSELVECGIFYFKFLSHLKINKCDNRDKMLDYLTQCDQYSKRLDFLWHSDTAECCCVANSSFFSHKKEKMYNYDNECVLKPSVYWLERSGEAKVGFGQSIVDATESTFFSYRKFFSEYDLHSNKIRAGKKFTVISNLESNEKYIRSKFEPVEISVFDQELNTFMNESMDASGARTSDLGFKSTNMTPPCFCTEFSVYVRYLPKIKMFSNVTFRAGEQSLPTHCHSQVVYPEDGVNTPHSDLDAEFFSKTSTVFKRLRFKWLKSRKKSYKKSLLKKSVHLKEMKSLKLTNVSSISSLSLSDSLSDTSAPKNTNQNNNQTKRATKPLSNFFIYHLNLKQIVHGFKPNNTSEQRSADEHKKLCVQELYIQTLLLSDHYDYENTHKNFIFEKKINADNQQWDERCSSDASNKMHSSKVYVLLSRESVDCVSSLVECVHEAMRQMDVETKDEGGECERHVSVDEAWVRVVEISAGRDVIEAGQACTINMTNVSVNESGCGRLIAVRYLHIRSLHTRLFPIQQLVSNVTLLINKMKLTVNSRTKLVVSNSIIDQFSIPGIQIEMDFFCSLSLQIEIALLELIEPLVKLSMLTDLLCVALTSANACKNLSIKHKICLLVKQTVFKLWLQNRSSQHKNYLLCLNGTDFNFVCTNALDCVLGGHTQVVKYEFGLRVDLVEDRESLIVVEFEVKRRHLDAVCTVNVRPSAPSPNFFLNLVFPLIFQSRFHCSNFDFEWSTPGLLVYSACDNSVYQLVDINNIKICLGVYEEKLLVDLERVRLVRSNIHSDMLDQIGQFVHKIKFDLALLSRFVLIVKIKSLVLSYFADTFLSKSWFFLKIFDVHFTYAFSTGPSLIEDVTVSFRDCLTPGVCVDPTMAADVHQGRLLDVKNSILLFVSSKSRVLDQFDLNKWLDFCCMESRDGHGYRNNLALIEQKIVAKLKRQKASMMNRVNEIYADERRRHRMDVGIREMDGSWMNGNNLDVFDSQYLSYLLRNCLLDKILVHFTIINDLNELLAYCVHRQKFASFKIIKPLITHVVDTNILQTYL</sequence>
<dbReference type="Proteomes" id="UP000276133">
    <property type="component" value="Unassembled WGS sequence"/>
</dbReference>
<dbReference type="OrthoDB" id="10564753at2759"/>
<gene>
    <name evidence="3" type="ORF">BpHYR1_004703</name>
</gene>
<keyword evidence="2" id="KW-0472">Membrane</keyword>
<dbReference type="EMBL" id="REGN01000394">
    <property type="protein sequence ID" value="RNA42242.1"/>
    <property type="molecule type" value="Genomic_DNA"/>
</dbReference>
<comment type="caution">
    <text evidence="3">The sequence shown here is derived from an EMBL/GenBank/DDBJ whole genome shotgun (WGS) entry which is preliminary data.</text>
</comment>
<protein>
    <submittedName>
        <fullName evidence="3">Uncharacterized protein</fullName>
    </submittedName>
</protein>
<keyword evidence="2" id="KW-1133">Transmembrane helix</keyword>
<proteinExistence type="predicted"/>